<feature type="region of interest" description="Disordered" evidence="2">
    <location>
        <begin position="1"/>
        <end position="20"/>
    </location>
</feature>
<evidence type="ECO:0000256" key="1">
    <source>
        <dbReference type="SAM" id="Coils"/>
    </source>
</evidence>
<dbReference type="RefSeq" id="XP_049263008.1">
    <property type="nucleotide sequence ID" value="XM_049407580.1"/>
</dbReference>
<dbReference type="GeneID" id="73470498"/>
<evidence type="ECO:0000313" key="3">
    <source>
        <dbReference type="EMBL" id="KAG7662775.1"/>
    </source>
</evidence>
<dbReference type="AlphaFoldDB" id="A0A8J5QLP0"/>
<evidence type="ECO:0000313" key="4">
    <source>
        <dbReference type="Proteomes" id="UP000694255"/>
    </source>
</evidence>
<name>A0A8J5QLP0_9ASCO</name>
<keyword evidence="4" id="KW-1185">Reference proteome</keyword>
<feature type="compositionally biased region" description="Acidic residues" evidence="2">
    <location>
        <begin position="135"/>
        <end position="144"/>
    </location>
</feature>
<feature type="compositionally biased region" description="Polar residues" evidence="2">
    <location>
        <begin position="220"/>
        <end position="233"/>
    </location>
</feature>
<keyword evidence="1" id="KW-0175">Coiled coil</keyword>
<feature type="compositionally biased region" description="Low complexity" evidence="2">
    <location>
        <begin position="234"/>
        <end position="247"/>
    </location>
</feature>
<accession>A0A8J5QLP0</accession>
<feature type="coiled-coil region" evidence="1">
    <location>
        <begin position="32"/>
        <end position="73"/>
    </location>
</feature>
<sequence>MGKEGENKSIATGDKNGILRPEFSSKLSSLFSQELEELRKQDKQRIIDLENEIIQLKKTIQSKDEEIQRMKKRQSSREDILLSSSPIKKPRLIPSSSNLTRSVYDINSNKINIQTNARKSKSMYEDRHIMPTQYSDDDDEEESIIENSQDNKQDVNRNVLMKSSPTRGISLSRKPSVVSSSQVSVIFSPKRKLIGVDKLSPIKAGIKLGSIRLSPKLSPVKSTQYSSSSPVASQQKQQRQQSQLQPGVVVDDEIEDSEEEVSIIDSSGKSEDYFPDSPIIGIPKNITTILQKRQFLLKYYTDKFHNSIDFKINLIKNPINEISWDFGDFKQNPNYKPDNKHKSFIRNHKIINQQQYDKYKQFYQAVNNGDVKLEEEEDDDFEDKLSQIFDKFASPPGFMQSDFPNTQEQEKRKQIIKQRQLRRLARRIKSCVTLQNGIQIGEFIFTCDILNQYVIKGRWYIR</sequence>
<evidence type="ECO:0000256" key="2">
    <source>
        <dbReference type="SAM" id="MobiDB-lite"/>
    </source>
</evidence>
<dbReference type="EMBL" id="JAGSYN010000162">
    <property type="protein sequence ID" value="KAG7662775.1"/>
    <property type="molecule type" value="Genomic_DNA"/>
</dbReference>
<feature type="region of interest" description="Disordered" evidence="2">
    <location>
        <begin position="132"/>
        <end position="157"/>
    </location>
</feature>
<gene>
    <name evidence="3" type="ORF">J8A68_003698</name>
</gene>
<dbReference type="Proteomes" id="UP000694255">
    <property type="component" value="Unassembled WGS sequence"/>
</dbReference>
<comment type="caution">
    <text evidence="3">The sequence shown here is derived from an EMBL/GenBank/DDBJ whole genome shotgun (WGS) entry which is preliminary data.</text>
</comment>
<reference evidence="3 4" key="1">
    <citation type="journal article" date="2021" name="DNA Res.">
        <title>Genome analysis of Candida subhashii reveals its hybrid nature and dual mitochondrial genome conformations.</title>
        <authorList>
            <person name="Mixao V."/>
            <person name="Hegedusova E."/>
            <person name="Saus E."/>
            <person name="Pryszcz L.P."/>
            <person name="Cillingova A."/>
            <person name="Nosek J."/>
            <person name="Gabaldon T."/>
        </authorList>
    </citation>
    <scope>NUCLEOTIDE SEQUENCE [LARGE SCALE GENOMIC DNA]</scope>
    <source>
        <strain evidence="3 4">CBS 10753</strain>
    </source>
</reference>
<feature type="region of interest" description="Disordered" evidence="2">
    <location>
        <begin position="219"/>
        <end position="247"/>
    </location>
</feature>
<organism evidence="3 4">
    <name type="scientific">[Candida] subhashii</name>
    <dbReference type="NCBI Taxonomy" id="561895"/>
    <lineage>
        <taxon>Eukaryota</taxon>
        <taxon>Fungi</taxon>
        <taxon>Dikarya</taxon>
        <taxon>Ascomycota</taxon>
        <taxon>Saccharomycotina</taxon>
        <taxon>Pichiomycetes</taxon>
        <taxon>Debaryomycetaceae</taxon>
        <taxon>Spathaspora</taxon>
    </lineage>
</organism>
<proteinExistence type="predicted"/>
<protein>
    <submittedName>
        <fullName evidence="3">Uncharacterized protein</fullName>
    </submittedName>
</protein>
<dbReference type="OrthoDB" id="4083304at2759"/>